<evidence type="ECO:0000256" key="7">
    <source>
        <dbReference type="RuleBase" id="RU364145"/>
    </source>
</evidence>
<evidence type="ECO:0000313" key="10">
    <source>
        <dbReference type="EMBL" id="EGG10825.1"/>
    </source>
</evidence>
<keyword evidence="8" id="KW-0175">Coiled coil</keyword>
<comment type="function">
    <text evidence="7">Component of the Mediator complex, a coactivator involved in the regulated transcription of nearly all RNA polymerase II-dependent genes. Mediator functions as a bridge to convey information from gene-specific regulatory proteins to the basal RNA polymerase II transcription machinery. Mediator is recruited to promoters by direct interactions with regulatory proteins and serves as a scaffold for the assembly of a functional preinitiation complex with RNA polymerase II and the general transcription factors.</text>
</comment>
<dbReference type="KEGG" id="mlr:MELLADRAFT_102997"/>
<comment type="similarity">
    <text evidence="2 7">Belongs to the Mediator complex subunit 9 family.</text>
</comment>
<keyword evidence="11" id="KW-1185">Reference proteome</keyword>
<name>F4RA80_MELLP</name>
<keyword evidence="6 7" id="KW-0539">Nucleus</keyword>
<dbReference type="HOGENOM" id="CLU_1704611_0_0_1"/>
<dbReference type="OrthoDB" id="2503827at2759"/>
<evidence type="ECO:0000256" key="8">
    <source>
        <dbReference type="SAM" id="Coils"/>
    </source>
</evidence>
<evidence type="ECO:0000313" key="11">
    <source>
        <dbReference type="Proteomes" id="UP000001072"/>
    </source>
</evidence>
<evidence type="ECO:0000256" key="5">
    <source>
        <dbReference type="ARBA" id="ARBA00023163"/>
    </source>
</evidence>
<dbReference type="Proteomes" id="UP000001072">
    <property type="component" value="Unassembled WGS sequence"/>
</dbReference>
<gene>
    <name evidence="7" type="primary">MED9</name>
    <name evidence="10" type="ORF">MELLADRAFT_102997</name>
</gene>
<keyword evidence="5 7" id="KW-0804">Transcription</keyword>
<dbReference type="VEuPathDB" id="FungiDB:MELLADRAFT_102997"/>
<sequence>MTIESNQNQSQTSESEELNQTNYLSSSNPNYKPIDPSLFVNLLSQLGDLIKNVGSSDTNESKLSLANQANGLRTSLAQATEQIDCLIAGDLSIEDQEYLIDQLEKRLETEMSLLKFVNEIPHSLSLITTPGLSSTPQQTLSPDQTFLNSTNSTL</sequence>
<dbReference type="EMBL" id="GL883094">
    <property type="protein sequence ID" value="EGG10825.1"/>
    <property type="molecule type" value="Genomic_DNA"/>
</dbReference>
<feature type="coiled-coil region" evidence="8">
    <location>
        <begin position="93"/>
        <end position="120"/>
    </location>
</feature>
<feature type="compositionally biased region" description="Low complexity" evidence="9">
    <location>
        <begin position="1"/>
        <end position="21"/>
    </location>
</feature>
<evidence type="ECO:0000256" key="4">
    <source>
        <dbReference type="ARBA" id="ARBA00023159"/>
    </source>
</evidence>
<accession>F4RA80</accession>
<protein>
    <recommendedName>
        <fullName evidence="7">Mediator of RNA polymerase II transcription subunit 9</fullName>
    </recommendedName>
    <alternativeName>
        <fullName evidence="7">Mediator complex subunit 9</fullName>
    </alternativeName>
</protein>
<feature type="region of interest" description="Disordered" evidence="9">
    <location>
        <begin position="131"/>
        <end position="154"/>
    </location>
</feature>
<dbReference type="GO" id="GO:0016592">
    <property type="term" value="C:mediator complex"/>
    <property type="evidence" value="ECO:0007669"/>
    <property type="project" value="InterPro"/>
</dbReference>
<feature type="region of interest" description="Disordered" evidence="9">
    <location>
        <begin position="1"/>
        <end position="29"/>
    </location>
</feature>
<dbReference type="GO" id="GO:0006357">
    <property type="term" value="P:regulation of transcription by RNA polymerase II"/>
    <property type="evidence" value="ECO:0007669"/>
    <property type="project" value="InterPro"/>
</dbReference>
<reference evidence="11" key="1">
    <citation type="journal article" date="2011" name="Proc. Natl. Acad. Sci. U.S.A.">
        <title>Obligate biotrophy features unraveled by the genomic analysis of rust fungi.</title>
        <authorList>
            <person name="Duplessis S."/>
            <person name="Cuomo C.A."/>
            <person name="Lin Y.-C."/>
            <person name="Aerts A."/>
            <person name="Tisserant E."/>
            <person name="Veneault-Fourrey C."/>
            <person name="Joly D.L."/>
            <person name="Hacquard S."/>
            <person name="Amselem J."/>
            <person name="Cantarel B.L."/>
            <person name="Chiu R."/>
            <person name="Coutinho P.M."/>
            <person name="Feau N."/>
            <person name="Field M."/>
            <person name="Frey P."/>
            <person name="Gelhaye E."/>
            <person name="Goldberg J."/>
            <person name="Grabherr M.G."/>
            <person name="Kodira C.D."/>
            <person name="Kohler A."/>
            <person name="Kuees U."/>
            <person name="Lindquist E.A."/>
            <person name="Lucas S.M."/>
            <person name="Mago R."/>
            <person name="Mauceli E."/>
            <person name="Morin E."/>
            <person name="Murat C."/>
            <person name="Pangilinan J.L."/>
            <person name="Park R."/>
            <person name="Pearson M."/>
            <person name="Quesneville H."/>
            <person name="Rouhier N."/>
            <person name="Sakthikumar S."/>
            <person name="Salamov A.A."/>
            <person name="Schmutz J."/>
            <person name="Selles B."/>
            <person name="Shapiro H."/>
            <person name="Tanguay P."/>
            <person name="Tuskan G.A."/>
            <person name="Henrissat B."/>
            <person name="Van de Peer Y."/>
            <person name="Rouze P."/>
            <person name="Ellis J.G."/>
            <person name="Dodds P.N."/>
            <person name="Schein J.E."/>
            <person name="Zhong S."/>
            <person name="Hamelin R.C."/>
            <person name="Grigoriev I.V."/>
            <person name="Szabo L.J."/>
            <person name="Martin F."/>
        </authorList>
    </citation>
    <scope>NUCLEOTIDE SEQUENCE [LARGE SCALE GENOMIC DNA]</scope>
    <source>
        <strain evidence="11">98AG31 / pathotype 3-4-7</strain>
    </source>
</reference>
<comment type="subcellular location">
    <subcellularLocation>
        <location evidence="1 7">Nucleus</location>
    </subcellularLocation>
</comment>
<dbReference type="GO" id="GO:0003712">
    <property type="term" value="F:transcription coregulator activity"/>
    <property type="evidence" value="ECO:0007669"/>
    <property type="project" value="InterPro"/>
</dbReference>
<dbReference type="Pfam" id="PF07544">
    <property type="entry name" value="Med9"/>
    <property type="match status" value="1"/>
</dbReference>
<evidence type="ECO:0000256" key="6">
    <source>
        <dbReference type="ARBA" id="ARBA00023242"/>
    </source>
</evidence>
<evidence type="ECO:0000256" key="9">
    <source>
        <dbReference type="SAM" id="MobiDB-lite"/>
    </source>
</evidence>
<keyword evidence="3 7" id="KW-0805">Transcription regulation</keyword>
<evidence type="ECO:0000256" key="1">
    <source>
        <dbReference type="ARBA" id="ARBA00004123"/>
    </source>
</evidence>
<organism evidence="11">
    <name type="scientific">Melampsora larici-populina (strain 98AG31 / pathotype 3-4-7)</name>
    <name type="common">Poplar leaf rust fungus</name>
    <dbReference type="NCBI Taxonomy" id="747676"/>
    <lineage>
        <taxon>Eukaryota</taxon>
        <taxon>Fungi</taxon>
        <taxon>Dikarya</taxon>
        <taxon>Basidiomycota</taxon>
        <taxon>Pucciniomycotina</taxon>
        <taxon>Pucciniomycetes</taxon>
        <taxon>Pucciniales</taxon>
        <taxon>Melampsoraceae</taxon>
        <taxon>Melampsora</taxon>
    </lineage>
</organism>
<dbReference type="InterPro" id="IPR011425">
    <property type="entry name" value="Med9"/>
</dbReference>
<keyword evidence="4 7" id="KW-0010">Activator</keyword>
<evidence type="ECO:0000256" key="2">
    <source>
        <dbReference type="ARBA" id="ARBA00008089"/>
    </source>
</evidence>
<dbReference type="InParanoid" id="F4RA80"/>
<dbReference type="AlphaFoldDB" id="F4RA80"/>
<evidence type="ECO:0000256" key="3">
    <source>
        <dbReference type="ARBA" id="ARBA00023015"/>
    </source>
</evidence>
<dbReference type="RefSeq" id="XP_007406294.1">
    <property type="nucleotide sequence ID" value="XM_007406232.1"/>
</dbReference>
<dbReference type="GeneID" id="18921838"/>
<comment type="subunit">
    <text evidence="7">Component of the Mediator complex.</text>
</comment>
<proteinExistence type="inferred from homology"/>